<evidence type="ECO:0000256" key="1">
    <source>
        <dbReference type="ARBA" id="ARBA00005196"/>
    </source>
</evidence>
<feature type="binding site" evidence="8">
    <location>
        <position position="153"/>
    </location>
    <ligand>
        <name>substrate</name>
    </ligand>
</feature>
<dbReference type="PANTHER" id="PTHR31689">
    <property type="entry name" value="DIAMINOPIMELATE EPIMERASE, CHLOROPLASTIC"/>
    <property type="match status" value="1"/>
</dbReference>
<dbReference type="InterPro" id="IPR001653">
    <property type="entry name" value="DAP_epimerase_DapF"/>
</dbReference>
<feature type="binding site" evidence="8">
    <location>
        <position position="64"/>
    </location>
    <ligand>
        <name>substrate</name>
    </ligand>
</feature>
<feature type="binding site" evidence="8">
    <location>
        <position position="184"/>
    </location>
    <ligand>
        <name>substrate</name>
    </ligand>
</feature>
<protein>
    <recommendedName>
        <fullName evidence="3 8">Diaminopimelate epimerase</fullName>
        <shortName evidence="8">DAP epimerase</shortName>
        <ecNumber evidence="3 8">5.1.1.7</ecNumber>
    </recommendedName>
    <alternativeName>
        <fullName evidence="8">PLP-independent amino acid racemase</fullName>
    </alternativeName>
</protein>
<accession>A0AAE3JZZ4</accession>
<dbReference type="PROSITE" id="PS01326">
    <property type="entry name" value="DAP_EPIMERASE"/>
    <property type="match status" value="1"/>
</dbReference>
<dbReference type="SUPFAM" id="SSF54506">
    <property type="entry name" value="Diaminopimelate epimerase-like"/>
    <property type="match status" value="2"/>
</dbReference>
<evidence type="ECO:0000313" key="10">
    <source>
        <dbReference type="EMBL" id="MCI5755430.1"/>
    </source>
</evidence>
<gene>
    <name evidence="8 10" type="primary">dapF</name>
    <name evidence="10" type="ORF">MR241_03960</name>
</gene>
<evidence type="ECO:0000256" key="2">
    <source>
        <dbReference type="ARBA" id="ARBA00010219"/>
    </source>
</evidence>
<proteinExistence type="inferred from homology"/>
<dbReference type="EMBL" id="JALEMU010000062">
    <property type="protein sequence ID" value="MCI5755430.1"/>
    <property type="molecule type" value="Genomic_DNA"/>
</dbReference>
<evidence type="ECO:0000256" key="4">
    <source>
        <dbReference type="ARBA" id="ARBA00022605"/>
    </source>
</evidence>
<dbReference type="Gene3D" id="3.10.310.10">
    <property type="entry name" value="Diaminopimelate Epimerase, Chain A, domain 1"/>
    <property type="match status" value="2"/>
</dbReference>
<dbReference type="AlphaFoldDB" id="A0AAE3JZZ4"/>
<feature type="binding site" evidence="8">
    <location>
        <begin position="202"/>
        <end position="203"/>
    </location>
    <ligand>
        <name>substrate</name>
    </ligand>
</feature>
<dbReference type="EC" id="5.1.1.7" evidence="3 8"/>
<feature type="site" description="Could be important to modulate the pK values of the two catalytic cysteine residues" evidence="8">
    <location>
        <position position="202"/>
    </location>
</feature>
<feature type="binding site" evidence="8">
    <location>
        <begin position="74"/>
        <end position="75"/>
    </location>
    <ligand>
        <name>substrate</name>
    </ligand>
</feature>
<dbReference type="GO" id="GO:0008837">
    <property type="term" value="F:diaminopimelate epimerase activity"/>
    <property type="evidence" value="ECO:0007669"/>
    <property type="project" value="UniProtKB-UniRule"/>
</dbReference>
<comment type="subunit">
    <text evidence="8">Homodimer.</text>
</comment>
<keyword evidence="6 8" id="KW-0413">Isomerase</keyword>
<dbReference type="HAMAP" id="MF_00197">
    <property type="entry name" value="DAP_epimerase"/>
    <property type="match status" value="1"/>
</dbReference>
<evidence type="ECO:0000256" key="8">
    <source>
        <dbReference type="HAMAP-Rule" id="MF_00197"/>
    </source>
</evidence>
<dbReference type="InterPro" id="IPR018510">
    <property type="entry name" value="DAP_epimerase_AS"/>
</dbReference>
<feature type="binding site" evidence="8">
    <location>
        <position position="13"/>
    </location>
    <ligand>
        <name>substrate</name>
    </ligand>
</feature>
<keyword evidence="5 8" id="KW-0457">Lysine biosynthesis</keyword>
<comment type="pathway">
    <text evidence="1 8">Amino-acid biosynthesis; L-lysine biosynthesis via DAP pathway; DL-2,6-diaminopimelate from LL-2,6-diaminopimelate: step 1/1.</text>
</comment>
<keyword evidence="8" id="KW-0963">Cytoplasm</keyword>
<feature type="active site" evidence="9">
    <location>
        <position position="73"/>
    </location>
</feature>
<feature type="active site" description="Proton acceptor" evidence="8">
    <location>
        <position position="211"/>
    </location>
</feature>
<dbReference type="GO" id="GO:0009089">
    <property type="term" value="P:lysine biosynthetic process via diaminopimelate"/>
    <property type="evidence" value="ECO:0007669"/>
    <property type="project" value="UniProtKB-UniRule"/>
</dbReference>
<dbReference type="Proteomes" id="UP001139365">
    <property type="component" value="Unassembled WGS sequence"/>
</dbReference>
<dbReference type="NCBIfam" id="TIGR00652">
    <property type="entry name" value="DapF"/>
    <property type="match status" value="1"/>
</dbReference>
<dbReference type="PANTHER" id="PTHR31689:SF0">
    <property type="entry name" value="DIAMINOPIMELATE EPIMERASE"/>
    <property type="match status" value="1"/>
</dbReference>
<feature type="site" description="Could be important to modulate the pK values of the two catalytic cysteine residues" evidence="8">
    <location>
        <position position="155"/>
    </location>
</feature>
<dbReference type="Pfam" id="PF01678">
    <property type="entry name" value="DAP_epimerase"/>
    <property type="match status" value="2"/>
</dbReference>
<organism evidence="10 11">
    <name type="scientific">Candidatus Colimorpha enterica</name>
    <dbReference type="NCBI Taxonomy" id="3083063"/>
    <lineage>
        <taxon>Bacteria</taxon>
        <taxon>Pseudomonadati</taxon>
        <taxon>Bacteroidota</taxon>
        <taxon>Bacteroidia</taxon>
        <taxon>Bacteroidales</taxon>
        <taxon>Candidatus Colimorpha</taxon>
    </lineage>
</organism>
<reference evidence="10 11" key="1">
    <citation type="submission" date="2022-03" db="EMBL/GenBank/DDBJ databases">
        <title>Metagenome-assembled genomes from swine fecal metagenomes.</title>
        <authorList>
            <person name="Holman D.B."/>
            <person name="Kommadath A."/>
        </authorList>
    </citation>
    <scope>NUCLEOTIDE SEQUENCE [LARGE SCALE GENOMIC DNA]</scope>
    <source>
        <strain evidence="10">SUG147</strain>
    </source>
</reference>
<evidence type="ECO:0000256" key="5">
    <source>
        <dbReference type="ARBA" id="ARBA00023154"/>
    </source>
</evidence>
<name>A0AAE3JZZ4_9BACT</name>
<evidence type="ECO:0000256" key="6">
    <source>
        <dbReference type="ARBA" id="ARBA00023235"/>
    </source>
</evidence>
<sequence length="269" mass="28266">MTLNFTKMHGCGNDYIFLPPEQSDIPNPSELSRTLSGRRFSVGSDGLVLITGDRVGGFGMRIFNSDGSEGATCGNALRCAALFLLRRGYADVPEFEINTASGSRRVTVEDNGRVTVGMGKASLIADRSGLPMINRPVFAGGVRYRMTAISVGNPHQVIFVPDPAAVPLDKIGSELEHSLPGGINTEFVKMTGKSSMIMRVYERGSGETLSCGSGASAAAAVAVMSGRADPDTPIEVTLPGGKLSVTVSGELDITLTGSAVFVYDGRLEI</sequence>
<dbReference type="GO" id="GO:0005829">
    <property type="term" value="C:cytosol"/>
    <property type="evidence" value="ECO:0007669"/>
    <property type="project" value="TreeGrafter"/>
</dbReference>
<evidence type="ECO:0000256" key="3">
    <source>
        <dbReference type="ARBA" id="ARBA00013080"/>
    </source>
</evidence>
<comment type="similarity">
    <text evidence="2 8">Belongs to the diaminopimelate epimerase family.</text>
</comment>
<evidence type="ECO:0000313" key="11">
    <source>
        <dbReference type="Proteomes" id="UP001139365"/>
    </source>
</evidence>
<evidence type="ECO:0000256" key="9">
    <source>
        <dbReference type="PROSITE-ProRule" id="PRU10125"/>
    </source>
</evidence>
<comment type="function">
    <text evidence="8">Catalyzes the stereoinversion of LL-2,6-diaminopimelate (L,L-DAP) to meso-diaminopimelate (meso-DAP), a precursor of L-lysine and an essential component of the bacterial peptidoglycan.</text>
</comment>
<evidence type="ECO:0000256" key="7">
    <source>
        <dbReference type="ARBA" id="ARBA00051712"/>
    </source>
</evidence>
<keyword evidence="4 8" id="KW-0028">Amino-acid biosynthesis</keyword>
<feature type="binding site" evidence="8">
    <location>
        <begin position="212"/>
        <end position="213"/>
    </location>
    <ligand>
        <name>substrate</name>
    </ligand>
</feature>
<comment type="subcellular location">
    <subcellularLocation>
        <location evidence="8">Cytoplasm</location>
    </subcellularLocation>
</comment>
<comment type="caution">
    <text evidence="10">The sequence shown here is derived from an EMBL/GenBank/DDBJ whole genome shotgun (WGS) entry which is preliminary data.</text>
</comment>
<comment type="caution">
    <text evidence="8">Lacks conserved residue(s) required for the propagation of feature annotation.</text>
</comment>
<feature type="active site" description="Proton donor" evidence="8">
    <location>
        <position position="73"/>
    </location>
</feature>
<comment type="catalytic activity">
    <reaction evidence="7 8">
        <text>(2S,6S)-2,6-diaminopimelate = meso-2,6-diaminopimelate</text>
        <dbReference type="Rhea" id="RHEA:15393"/>
        <dbReference type="ChEBI" id="CHEBI:57609"/>
        <dbReference type="ChEBI" id="CHEBI:57791"/>
        <dbReference type="EC" id="5.1.1.7"/>
    </reaction>
</comment>